<protein>
    <recommendedName>
        <fullName evidence="5">Secreted protein</fullName>
    </recommendedName>
</protein>
<gene>
    <name evidence="3" type="ORF">GCM10023215_64730</name>
</gene>
<feature type="region of interest" description="Disordered" evidence="1">
    <location>
        <begin position="413"/>
        <end position="466"/>
    </location>
</feature>
<keyword evidence="2" id="KW-0732">Signal</keyword>
<reference evidence="4" key="1">
    <citation type="journal article" date="2019" name="Int. J. Syst. Evol. Microbiol.">
        <title>The Global Catalogue of Microorganisms (GCM) 10K type strain sequencing project: providing services to taxonomists for standard genome sequencing and annotation.</title>
        <authorList>
            <consortium name="The Broad Institute Genomics Platform"/>
            <consortium name="The Broad Institute Genome Sequencing Center for Infectious Disease"/>
            <person name="Wu L."/>
            <person name="Ma J."/>
        </authorList>
    </citation>
    <scope>NUCLEOTIDE SEQUENCE [LARGE SCALE GENOMIC DNA]</scope>
    <source>
        <strain evidence="4">JCM 18055</strain>
    </source>
</reference>
<accession>A0ABP8XQ67</accession>
<evidence type="ECO:0000313" key="3">
    <source>
        <dbReference type="EMBL" id="GAA4712929.1"/>
    </source>
</evidence>
<evidence type="ECO:0000256" key="1">
    <source>
        <dbReference type="SAM" id="MobiDB-lite"/>
    </source>
</evidence>
<feature type="compositionally biased region" description="Low complexity" evidence="1">
    <location>
        <begin position="451"/>
        <end position="466"/>
    </location>
</feature>
<feature type="region of interest" description="Disordered" evidence="1">
    <location>
        <begin position="481"/>
        <end position="569"/>
    </location>
</feature>
<keyword evidence="4" id="KW-1185">Reference proteome</keyword>
<dbReference type="EMBL" id="BAABIC010000036">
    <property type="protein sequence ID" value="GAA4712929.1"/>
    <property type="molecule type" value="Genomic_DNA"/>
</dbReference>
<dbReference type="Proteomes" id="UP001500325">
    <property type="component" value="Unassembled WGS sequence"/>
</dbReference>
<proteinExistence type="predicted"/>
<feature type="chain" id="PRO_5046651033" description="Secreted protein" evidence="2">
    <location>
        <begin position="28"/>
        <end position="569"/>
    </location>
</feature>
<feature type="compositionally biased region" description="Gly residues" evidence="1">
    <location>
        <begin position="421"/>
        <end position="433"/>
    </location>
</feature>
<name>A0ABP8XQ67_9PSEU</name>
<evidence type="ECO:0008006" key="5">
    <source>
        <dbReference type="Google" id="ProtNLM"/>
    </source>
</evidence>
<dbReference type="RefSeq" id="WP_345384624.1">
    <property type="nucleotide sequence ID" value="NZ_BAABIC010000036.1"/>
</dbReference>
<sequence length="569" mass="55189">MRMRWRAGLVVAAATALAAGGVAPAGASGGGSATTWTADLAAGEAAGVTAGGDGVRLDPATAFTAPLEQGGATEAAAPAGVVPTGLLTLAPQELGRPTTRVDSLVDGDLPPGTTASVDVRGRTATGGWTEWIPATASGADSGSVTLPGATSEVQGRLVLTGTPEGTAPTVRGVTLTAAPAPATEGGRDLTEGAPFSANVFATREGLVGGTTSNGHVITERDHFVALPSRRALSPRDTSDYSVRVCAPNGRCAFAPVWDVGPWNTRDDYWNPSGTRQEWRDLPRGVPQAQAAFRDGYNGGNDQFGRKLVNPAGIDLADGVFWDALGLKDNSQVQVDYLWTGSVRLSKVESDSEDGTASVRAAPSDDAEVVGVAADTADVPVQCSTGTGSDAWLRIGDGQFLSAAVLPAVEDVPACDDADAGDGAGDDAGAGDDPGAGDAAAPAVGGPGAGAGAADPGEASVPAAQDAASAEVGGSAAVRAGASTVNGDPLAGPTAATAPTAAAAPSRATPSAGAPSTAAPSPAAPSAAASAAVPSAASPAATSSAASPTAPSAVSGPGSEAPRPTSSGGG</sequence>
<evidence type="ECO:0000313" key="4">
    <source>
        <dbReference type="Proteomes" id="UP001500325"/>
    </source>
</evidence>
<feature type="signal peptide" evidence="2">
    <location>
        <begin position="1"/>
        <end position="27"/>
    </location>
</feature>
<feature type="compositionally biased region" description="Low complexity" evidence="1">
    <location>
        <begin position="434"/>
        <end position="443"/>
    </location>
</feature>
<evidence type="ECO:0000256" key="2">
    <source>
        <dbReference type="SAM" id="SignalP"/>
    </source>
</evidence>
<comment type="caution">
    <text evidence="3">The sequence shown here is derived from an EMBL/GenBank/DDBJ whole genome shotgun (WGS) entry which is preliminary data.</text>
</comment>
<organism evidence="3 4">
    <name type="scientific">Pseudonocardia yuanmonensis</name>
    <dbReference type="NCBI Taxonomy" id="1095914"/>
    <lineage>
        <taxon>Bacteria</taxon>
        <taxon>Bacillati</taxon>
        <taxon>Actinomycetota</taxon>
        <taxon>Actinomycetes</taxon>
        <taxon>Pseudonocardiales</taxon>
        <taxon>Pseudonocardiaceae</taxon>
        <taxon>Pseudonocardia</taxon>
    </lineage>
</organism>
<feature type="compositionally biased region" description="Low complexity" evidence="1">
    <location>
        <begin position="481"/>
        <end position="558"/>
    </location>
</feature>